<name>A0A0A8XB98_MESS1</name>
<dbReference type="AlphaFoldDB" id="A0A0A8XB98"/>
<organism evidence="1 2">
    <name type="scientific">Mesobacillus selenatarsenatis (strain DSM 18680 / JCM 14380 / FERM P-15431 / SF-1)</name>
    <dbReference type="NCBI Taxonomy" id="1321606"/>
    <lineage>
        <taxon>Bacteria</taxon>
        <taxon>Bacillati</taxon>
        <taxon>Bacillota</taxon>
        <taxon>Bacilli</taxon>
        <taxon>Bacillales</taxon>
        <taxon>Bacillaceae</taxon>
        <taxon>Mesobacillus</taxon>
    </lineage>
</organism>
<keyword evidence="2" id="KW-1185">Reference proteome</keyword>
<dbReference type="RefSeq" id="WP_156972711.1">
    <property type="nucleotide sequence ID" value="NZ_BASE01000081.1"/>
</dbReference>
<proteinExistence type="predicted"/>
<evidence type="ECO:0000313" key="2">
    <source>
        <dbReference type="Proteomes" id="UP000031014"/>
    </source>
</evidence>
<dbReference type="Proteomes" id="UP000031014">
    <property type="component" value="Unassembled WGS sequence"/>
</dbReference>
<sequence length="48" mass="5454">METGKITAQMELVDILLNAVDIFEKVVDISRLMVDKFKKVIDILTCGR</sequence>
<protein>
    <submittedName>
        <fullName evidence="1">Uncharacterized protein</fullName>
    </submittedName>
</protein>
<reference evidence="1 2" key="1">
    <citation type="submission" date="2013-06" db="EMBL/GenBank/DDBJ databases">
        <title>Whole genome shotgun sequence of Bacillus selenatarsenatis SF-1.</title>
        <authorList>
            <person name="Kuroda M."/>
            <person name="Sei K."/>
            <person name="Yamashita M."/>
            <person name="Ike M."/>
        </authorList>
    </citation>
    <scope>NUCLEOTIDE SEQUENCE [LARGE SCALE GENOMIC DNA]</scope>
    <source>
        <strain evidence="1 2">SF-1</strain>
    </source>
</reference>
<gene>
    <name evidence="1" type="ORF">SAMD00020551_3548</name>
</gene>
<evidence type="ECO:0000313" key="1">
    <source>
        <dbReference type="EMBL" id="GAM15391.1"/>
    </source>
</evidence>
<dbReference type="EMBL" id="BASE01000081">
    <property type="protein sequence ID" value="GAM15391.1"/>
    <property type="molecule type" value="Genomic_DNA"/>
</dbReference>
<accession>A0A0A8XB98</accession>
<comment type="caution">
    <text evidence="1">The sequence shown here is derived from an EMBL/GenBank/DDBJ whole genome shotgun (WGS) entry which is preliminary data.</text>
</comment>